<dbReference type="GO" id="GO:0015920">
    <property type="term" value="P:lipopolysaccharide transport"/>
    <property type="evidence" value="ECO:0007669"/>
    <property type="project" value="TreeGrafter"/>
</dbReference>
<feature type="transmembrane region" description="Helical" evidence="6">
    <location>
        <begin position="308"/>
        <end position="328"/>
    </location>
</feature>
<evidence type="ECO:0000256" key="4">
    <source>
        <dbReference type="ARBA" id="ARBA00022989"/>
    </source>
</evidence>
<evidence type="ECO:0000256" key="3">
    <source>
        <dbReference type="ARBA" id="ARBA00022692"/>
    </source>
</evidence>
<dbReference type="InterPro" id="IPR005495">
    <property type="entry name" value="LptG/LptF_permease"/>
</dbReference>
<feature type="transmembrane region" description="Helical" evidence="6">
    <location>
        <begin position="586"/>
        <end position="604"/>
    </location>
</feature>
<evidence type="ECO:0000313" key="7">
    <source>
        <dbReference type="EMBL" id="SUZ73184.1"/>
    </source>
</evidence>
<feature type="transmembrane region" description="Helical" evidence="6">
    <location>
        <begin position="611"/>
        <end position="632"/>
    </location>
</feature>
<reference evidence="7" key="1">
    <citation type="submission" date="2018-05" db="EMBL/GenBank/DDBJ databases">
        <authorList>
            <person name="Lanie J.A."/>
            <person name="Ng W.-L."/>
            <person name="Kazmierczak K.M."/>
            <person name="Andrzejewski T.M."/>
            <person name="Davidsen T.M."/>
            <person name="Wayne K.J."/>
            <person name="Tettelin H."/>
            <person name="Glass J.I."/>
            <person name="Rusch D."/>
            <person name="Podicherti R."/>
            <person name="Tsui H.-C.T."/>
            <person name="Winkler M.E."/>
        </authorList>
    </citation>
    <scope>NUCLEOTIDE SEQUENCE</scope>
</reference>
<sequence>VLQHGIRDATGPGRKTKARKIVWSGRPCKAIRRGVGRWIRLLEQPSGIRQHPSERATTDQVHVDVKNFLAGVGPTVQDEPVSRLVDTSFLSEPGSHPDHAAECRLVRIGHVGDGRNRLVGDYDDVGRRLGLDVVKRRHQLVLVNDIRGNLPADDLREDRVCHQHRTALGRLGIAMQPLPATPMRIGMANVGAMKSAAPLGSDLGVRCRGGAMKIITAYLIRAHIGPFLFAFTALTGLLFLNAFAVRMADLVGKGLAWSVIGEFVLLSLPHTVALTLPMAILVSVLYTFSELTGANEITAMAAGGIRPLRMLLPLLGIGTIFAGLMLFFNDQVLPDSNHRLKSLIIDVAQKSPTFELRERVVNEIDTEDRNGAVYLQAATIDAVTNEMTEVVIYDLTDPNAHRTIYAERGTMVFSESGTDLYLTLYDGFANEAGQEGGGEFNRSEFERQIVPLRGVGDELERREGGASRSDREMSIAMLRAEILNRTEEIAEVRQRSLALAQRTIAGALASPDPDLIEAGHTDEADEAEAALGGQGSILGRGRGQPLSLRTDDLTQQAALGGQGNLGRVLALQQSTDQFLVEIYKKYSIAFACIVFVLLGAPLAIRFPRGGVGMVIVTSVVIFAVYWAGLIGGENLANKGLVTPFWAMWTVDLVFLGFGIVLAARMSRTAGSNRGGALDEALFKLSSSGRRMSTRSPGG</sequence>
<evidence type="ECO:0008006" key="8">
    <source>
        <dbReference type="Google" id="ProtNLM"/>
    </source>
</evidence>
<keyword evidence="2" id="KW-1003">Cell membrane</keyword>
<evidence type="ECO:0000256" key="2">
    <source>
        <dbReference type="ARBA" id="ARBA00022475"/>
    </source>
</evidence>
<feature type="non-terminal residue" evidence="7">
    <location>
        <position position="1"/>
    </location>
</feature>
<dbReference type="AlphaFoldDB" id="A0A381Q2P8"/>
<dbReference type="Pfam" id="PF03739">
    <property type="entry name" value="LptF_LptG"/>
    <property type="match status" value="2"/>
</dbReference>
<proteinExistence type="predicted"/>
<evidence type="ECO:0000256" key="1">
    <source>
        <dbReference type="ARBA" id="ARBA00004651"/>
    </source>
</evidence>
<dbReference type="PANTHER" id="PTHR33529">
    <property type="entry name" value="SLR0882 PROTEIN-RELATED"/>
    <property type="match status" value="1"/>
</dbReference>
<dbReference type="EMBL" id="UINC01001171">
    <property type="protein sequence ID" value="SUZ73184.1"/>
    <property type="molecule type" value="Genomic_DNA"/>
</dbReference>
<organism evidence="7">
    <name type="scientific">marine metagenome</name>
    <dbReference type="NCBI Taxonomy" id="408172"/>
    <lineage>
        <taxon>unclassified sequences</taxon>
        <taxon>metagenomes</taxon>
        <taxon>ecological metagenomes</taxon>
    </lineage>
</organism>
<accession>A0A381Q2P8</accession>
<dbReference type="GO" id="GO:0043190">
    <property type="term" value="C:ATP-binding cassette (ABC) transporter complex"/>
    <property type="evidence" value="ECO:0007669"/>
    <property type="project" value="TreeGrafter"/>
</dbReference>
<keyword evidence="5 6" id="KW-0472">Membrane</keyword>
<feature type="transmembrane region" description="Helical" evidence="6">
    <location>
        <begin position="644"/>
        <end position="663"/>
    </location>
</feature>
<evidence type="ECO:0000256" key="5">
    <source>
        <dbReference type="ARBA" id="ARBA00023136"/>
    </source>
</evidence>
<name>A0A381Q2P8_9ZZZZ</name>
<protein>
    <recommendedName>
        <fullName evidence="8">YjgP/YjgQ family permease</fullName>
    </recommendedName>
</protein>
<comment type="subcellular location">
    <subcellularLocation>
        <location evidence="1">Cell membrane</location>
        <topology evidence="1">Multi-pass membrane protein</topology>
    </subcellularLocation>
</comment>
<keyword evidence="4 6" id="KW-1133">Transmembrane helix</keyword>
<evidence type="ECO:0000256" key="6">
    <source>
        <dbReference type="SAM" id="Phobius"/>
    </source>
</evidence>
<feature type="transmembrane region" description="Helical" evidence="6">
    <location>
        <begin position="218"/>
        <end position="243"/>
    </location>
</feature>
<dbReference type="PANTHER" id="PTHR33529:SF6">
    <property type="entry name" value="YJGP_YJGQ FAMILY PERMEASE"/>
    <property type="match status" value="1"/>
</dbReference>
<gene>
    <name evidence="7" type="ORF">METZ01_LOCUS26038</name>
</gene>
<feature type="transmembrane region" description="Helical" evidence="6">
    <location>
        <begin position="263"/>
        <end position="288"/>
    </location>
</feature>
<keyword evidence="3 6" id="KW-0812">Transmembrane</keyword>